<dbReference type="GO" id="GO:0043190">
    <property type="term" value="C:ATP-binding cassette (ABC) transporter complex"/>
    <property type="evidence" value="ECO:0007669"/>
    <property type="project" value="InterPro"/>
</dbReference>
<dbReference type="InterPro" id="IPR050962">
    <property type="entry name" value="Phosphate-bind_PstS"/>
</dbReference>
<comment type="subunit">
    <text evidence="3 7">The complex is composed of two ATP-binding proteins (PstB), two transmembrane proteins (PstC and PstA) and a solute-binding protein (PstS).</text>
</comment>
<dbReference type="GO" id="GO:0042301">
    <property type="term" value="F:phosphate ion binding"/>
    <property type="evidence" value="ECO:0007669"/>
    <property type="project" value="InterPro"/>
</dbReference>
<protein>
    <recommendedName>
        <fullName evidence="4 7">Phosphate-binding protein PstS</fullName>
    </recommendedName>
</protein>
<keyword evidence="8" id="KW-0732">Signal</keyword>
<evidence type="ECO:0000256" key="2">
    <source>
        <dbReference type="ARBA" id="ARBA00008725"/>
    </source>
</evidence>
<dbReference type="Proteomes" id="UP000244248">
    <property type="component" value="Unassembled WGS sequence"/>
</dbReference>
<dbReference type="PIRSF" id="PIRSF002756">
    <property type="entry name" value="PstS"/>
    <property type="match status" value="1"/>
</dbReference>
<evidence type="ECO:0000256" key="8">
    <source>
        <dbReference type="SAM" id="SignalP"/>
    </source>
</evidence>
<evidence type="ECO:0000259" key="9">
    <source>
        <dbReference type="Pfam" id="PF12849"/>
    </source>
</evidence>
<evidence type="ECO:0000256" key="6">
    <source>
        <dbReference type="ARBA" id="ARBA00022592"/>
    </source>
</evidence>
<feature type="signal peptide" evidence="8">
    <location>
        <begin position="1"/>
        <end position="26"/>
    </location>
</feature>
<dbReference type="PANTHER" id="PTHR42996:SF1">
    <property type="entry name" value="PHOSPHATE-BINDING PROTEIN PSTS"/>
    <property type="match status" value="1"/>
</dbReference>
<accession>A0A2T5MIX6</accession>
<comment type="function">
    <text evidence="1 7">Part of the ABC transporter complex PstSACB involved in phosphate import.</text>
</comment>
<dbReference type="PANTHER" id="PTHR42996">
    <property type="entry name" value="PHOSPHATE-BINDING PROTEIN PSTS"/>
    <property type="match status" value="1"/>
</dbReference>
<organism evidence="10 11">
    <name type="scientific">Stenotrophobium rhamnosiphilum</name>
    <dbReference type="NCBI Taxonomy" id="2029166"/>
    <lineage>
        <taxon>Bacteria</taxon>
        <taxon>Pseudomonadati</taxon>
        <taxon>Pseudomonadota</taxon>
        <taxon>Gammaproteobacteria</taxon>
        <taxon>Nevskiales</taxon>
        <taxon>Nevskiaceae</taxon>
        <taxon>Stenotrophobium</taxon>
    </lineage>
</organism>
<dbReference type="RefSeq" id="WP_107939709.1">
    <property type="nucleotide sequence ID" value="NZ_QANS01000002.1"/>
</dbReference>
<sequence length="351" mass="37213">MKGLTSIMRTAGLALAGTMLATSAFAADISGAGATFPYPIYAKWADAYKKETGNGLNYQSIGSGGGIKQIKAKTVTFGASDKPLKPEALDEAGLMQFPMVMGGVVPVVNVKGVKPGDMVLDGPTLANIFMGKIKVWNDAAIKKLNPTLALPSTAIAVVHRSDGSGTTFNFAYYLGDVSTTWKENVGVDASVEWPVGIGGKGNEGVANMTAQTDGAIGYVEYAYAKQNKMSYTKMINKAGKIVTPDDTTFAAAAANANWAKAPGYYLILANQQGDQSWPMTAATFILLYKKPGDTAAVVEALKFFDWAFAKGNQMAIELDYVPMPDSVQKLVQNSWATQITDAAGKPVWTKK</sequence>
<evidence type="ECO:0000256" key="1">
    <source>
        <dbReference type="ARBA" id="ARBA00002841"/>
    </source>
</evidence>
<evidence type="ECO:0000256" key="4">
    <source>
        <dbReference type="ARBA" id="ARBA00021889"/>
    </source>
</evidence>
<dbReference type="GO" id="GO:0035435">
    <property type="term" value="P:phosphate ion transmembrane transport"/>
    <property type="evidence" value="ECO:0007669"/>
    <property type="project" value="InterPro"/>
</dbReference>
<dbReference type="EMBL" id="QANS01000002">
    <property type="protein sequence ID" value="PTU32514.1"/>
    <property type="molecule type" value="Genomic_DNA"/>
</dbReference>
<keyword evidence="11" id="KW-1185">Reference proteome</keyword>
<keyword evidence="6 7" id="KW-0592">Phosphate transport</keyword>
<dbReference type="Pfam" id="PF12849">
    <property type="entry name" value="PBP_like_2"/>
    <property type="match status" value="1"/>
</dbReference>
<reference evidence="10 11" key="1">
    <citation type="submission" date="2018-04" db="EMBL/GenBank/DDBJ databases">
        <title>Novel species isolated from glacier.</title>
        <authorList>
            <person name="Liu Q."/>
            <person name="Xin Y.-H."/>
        </authorList>
    </citation>
    <scope>NUCLEOTIDE SEQUENCE [LARGE SCALE GENOMIC DNA]</scope>
    <source>
        <strain evidence="10 11">GT1R17</strain>
    </source>
</reference>
<feature type="chain" id="PRO_5015506519" description="Phosphate-binding protein PstS" evidence="8">
    <location>
        <begin position="27"/>
        <end position="351"/>
    </location>
</feature>
<dbReference type="SUPFAM" id="SSF53850">
    <property type="entry name" value="Periplasmic binding protein-like II"/>
    <property type="match status" value="1"/>
</dbReference>
<proteinExistence type="inferred from homology"/>
<dbReference type="InterPro" id="IPR024370">
    <property type="entry name" value="PBP_domain"/>
</dbReference>
<dbReference type="Gene3D" id="3.40.190.10">
    <property type="entry name" value="Periplasmic binding protein-like II"/>
    <property type="match status" value="2"/>
</dbReference>
<dbReference type="NCBIfam" id="TIGR00975">
    <property type="entry name" value="3a0107s03"/>
    <property type="match status" value="1"/>
</dbReference>
<dbReference type="AlphaFoldDB" id="A0A2T5MIX6"/>
<evidence type="ECO:0000313" key="11">
    <source>
        <dbReference type="Proteomes" id="UP000244248"/>
    </source>
</evidence>
<comment type="similarity">
    <text evidence="2 7">Belongs to the PstS family.</text>
</comment>
<evidence type="ECO:0000256" key="5">
    <source>
        <dbReference type="ARBA" id="ARBA00022448"/>
    </source>
</evidence>
<dbReference type="CDD" id="cd13565">
    <property type="entry name" value="PBP2_PstS"/>
    <property type="match status" value="1"/>
</dbReference>
<dbReference type="InterPro" id="IPR005673">
    <property type="entry name" value="ABC_phos-bd_PstS"/>
</dbReference>
<comment type="caution">
    <text evidence="10">The sequence shown here is derived from an EMBL/GenBank/DDBJ whole genome shotgun (WGS) entry which is preliminary data.</text>
</comment>
<feature type="domain" description="PBP" evidence="9">
    <location>
        <begin position="27"/>
        <end position="308"/>
    </location>
</feature>
<evidence type="ECO:0000256" key="3">
    <source>
        <dbReference type="ARBA" id="ARBA00011529"/>
    </source>
</evidence>
<dbReference type="OrthoDB" id="9801510at2"/>
<name>A0A2T5MIX6_9GAMM</name>
<gene>
    <name evidence="10" type="ORF">CJD38_05495</name>
</gene>
<keyword evidence="5 7" id="KW-0813">Transport</keyword>
<evidence type="ECO:0000256" key="7">
    <source>
        <dbReference type="PIRNR" id="PIRNR002756"/>
    </source>
</evidence>
<dbReference type="NCBIfam" id="NF008171">
    <property type="entry name" value="PRK10918.1"/>
    <property type="match status" value="1"/>
</dbReference>
<evidence type="ECO:0000313" key="10">
    <source>
        <dbReference type="EMBL" id="PTU32514.1"/>
    </source>
</evidence>